<protein>
    <submittedName>
        <fullName evidence="2">Thioredoxin family protein</fullName>
    </submittedName>
</protein>
<organism evidence="2 3">
    <name type="scientific">Pontibacter cellulosilyticus</name>
    <dbReference type="NCBI Taxonomy" id="1720253"/>
    <lineage>
        <taxon>Bacteria</taxon>
        <taxon>Pseudomonadati</taxon>
        <taxon>Bacteroidota</taxon>
        <taxon>Cytophagia</taxon>
        <taxon>Cytophagales</taxon>
        <taxon>Hymenobacteraceae</taxon>
        <taxon>Pontibacter</taxon>
    </lineage>
</organism>
<accession>A0A923NCH7</accession>
<proteinExistence type="predicted"/>
<dbReference type="AlphaFoldDB" id="A0A923NCH7"/>
<dbReference type="CDD" id="cd02947">
    <property type="entry name" value="TRX_family"/>
    <property type="match status" value="1"/>
</dbReference>
<dbReference type="SUPFAM" id="SSF52833">
    <property type="entry name" value="Thioredoxin-like"/>
    <property type="match status" value="1"/>
</dbReference>
<reference evidence="2" key="1">
    <citation type="submission" date="2020-08" db="EMBL/GenBank/DDBJ databases">
        <title>Pontibacter sp. SD6 16S ribosomal RNA gene Genome sequencing and assembly.</title>
        <authorList>
            <person name="Kang M."/>
        </authorList>
    </citation>
    <scope>NUCLEOTIDE SEQUENCE</scope>
    <source>
        <strain evidence="2">SD6</strain>
    </source>
</reference>
<name>A0A923NCH7_9BACT</name>
<dbReference type="PROSITE" id="PS51352">
    <property type="entry name" value="THIOREDOXIN_2"/>
    <property type="match status" value="1"/>
</dbReference>
<sequence length="105" mass="11952">MSILESDDNDLRKLIFEKEKVIVKFINESCPVCQSLAPSFEKFATDPTYSDVTFVRMHADQNPVTSQEVKLTGTPFFAVYRNGTILECGLLSSEEEIKQMLQKLK</sequence>
<dbReference type="RefSeq" id="WP_187068910.1">
    <property type="nucleotide sequence ID" value="NZ_JACRVF010000007.1"/>
</dbReference>
<gene>
    <name evidence="2" type="ORF">H8S84_18680</name>
</gene>
<evidence type="ECO:0000259" key="1">
    <source>
        <dbReference type="PROSITE" id="PS51352"/>
    </source>
</evidence>
<dbReference type="InterPro" id="IPR013766">
    <property type="entry name" value="Thioredoxin_domain"/>
</dbReference>
<dbReference type="Pfam" id="PF00085">
    <property type="entry name" value="Thioredoxin"/>
    <property type="match status" value="1"/>
</dbReference>
<feature type="domain" description="Thioredoxin" evidence="1">
    <location>
        <begin position="1"/>
        <end position="105"/>
    </location>
</feature>
<evidence type="ECO:0000313" key="3">
    <source>
        <dbReference type="Proteomes" id="UP000603640"/>
    </source>
</evidence>
<evidence type="ECO:0000313" key="2">
    <source>
        <dbReference type="EMBL" id="MBC5994877.1"/>
    </source>
</evidence>
<keyword evidence="3" id="KW-1185">Reference proteome</keyword>
<dbReference type="Gene3D" id="3.40.30.10">
    <property type="entry name" value="Glutaredoxin"/>
    <property type="match status" value="1"/>
</dbReference>
<dbReference type="EMBL" id="JACRVF010000007">
    <property type="protein sequence ID" value="MBC5994877.1"/>
    <property type="molecule type" value="Genomic_DNA"/>
</dbReference>
<comment type="caution">
    <text evidence="2">The sequence shown here is derived from an EMBL/GenBank/DDBJ whole genome shotgun (WGS) entry which is preliminary data.</text>
</comment>
<dbReference type="InterPro" id="IPR036249">
    <property type="entry name" value="Thioredoxin-like_sf"/>
</dbReference>
<dbReference type="Proteomes" id="UP000603640">
    <property type="component" value="Unassembled WGS sequence"/>
</dbReference>